<dbReference type="EC" id="6.1.1.21" evidence="9"/>
<evidence type="ECO:0000313" key="13">
    <source>
        <dbReference type="Proteomes" id="UP000256379"/>
    </source>
</evidence>
<gene>
    <name evidence="9" type="primary">hisS</name>
    <name evidence="12" type="ORF">CQA53_02620</name>
</gene>
<keyword evidence="13" id="KW-1185">Reference proteome</keyword>
<dbReference type="PIRSF" id="PIRSF001549">
    <property type="entry name" value="His-tRNA_synth"/>
    <property type="match status" value="1"/>
</dbReference>
<dbReference type="OrthoDB" id="9800814at2"/>
<comment type="caution">
    <text evidence="12">The sequence shown here is derived from an EMBL/GenBank/DDBJ whole genome shotgun (WGS) entry which is preliminary data.</text>
</comment>
<evidence type="ECO:0000313" key="12">
    <source>
        <dbReference type="EMBL" id="RDU66687.1"/>
    </source>
</evidence>
<feature type="binding site" evidence="10">
    <location>
        <position position="127"/>
    </location>
    <ligand>
        <name>L-histidine</name>
        <dbReference type="ChEBI" id="CHEBI:57595"/>
    </ligand>
</feature>
<evidence type="ECO:0000256" key="8">
    <source>
        <dbReference type="ARBA" id="ARBA00047639"/>
    </source>
</evidence>
<dbReference type="InterPro" id="IPR045864">
    <property type="entry name" value="aa-tRNA-synth_II/BPL/LPL"/>
</dbReference>
<dbReference type="GO" id="GO:0004821">
    <property type="term" value="F:histidine-tRNA ligase activity"/>
    <property type="evidence" value="ECO:0007669"/>
    <property type="project" value="UniProtKB-UniRule"/>
</dbReference>
<dbReference type="EMBL" id="NXLQ01000003">
    <property type="protein sequence ID" value="RDU66687.1"/>
    <property type="molecule type" value="Genomic_DNA"/>
</dbReference>
<evidence type="ECO:0000256" key="4">
    <source>
        <dbReference type="ARBA" id="ARBA00022741"/>
    </source>
</evidence>
<dbReference type="PROSITE" id="PS50862">
    <property type="entry name" value="AA_TRNA_LIGASE_II"/>
    <property type="match status" value="1"/>
</dbReference>
<dbReference type="Gene3D" id="3.30.930.10">
    <property type="entry name" value="Bira Bifunctional Protein, Domain 2"/>
    <property type="match status" value="1"/>
</dbReference>
<evidence type="ECO:0000256" key="6">
    <source>
        <dbReference type="ARBA" id="ARBA00022917"/>
    </source>
</evidence>
<evidence type="ECO:0000256" key="2">
    <source>
        <dbReference type="ARBA" id="ARBA00011738"/>
    </source>
</evidence>
<keyword evidence="4 9" id="KW-0547">Nucleotide-binding</keyword>
<proteinExistence type="inferred from homology"/>
<keyword evidence="3 9" id="KW-0436">Ligase</keyword>
<evidence type="ECO:0000256" key="10">
    <source>
        <dbReference type="PIRSR" id="PIRSR001549-1"/>
    </source>
</evidence>
<keyword evidence="6 9" id="KW-0648">Protein biosynthesis</keyword>
<dbReference type="Pfam" id="PF13393">
    <property type="entry name" value="tRNA-synt_His"/>
    <property type="match status" value="1"/>
</dbReference>
<name>A0A3D8IN36_9HELI</name>
<evidence type="ECO:0000256" key="5">
    <source>
        <dbReference type="ARBA" id="ARBA00022840"/>
    </source>
</evidence>
<dbReference type="AlphaFoldDB" id="A0A3D8IN36"/>
<feature type="binding site" evidence="10">
    <location>
        <position position="131"/>
    </location>
    <ligand>
        <name>L-histidine</name>
        <dbReference type="ChEBI" id="CHEBI:57595"/>
    </ligand>
</feature>
<dbReference type="NCBIfam" id="TIGR00442">
    <property type="entry name" value="hisS"/>
    <property type="match status" value="1"/>
</dbReference>
<dbReference type="PANTHER" id="PTHR11476:SF7">
    <property type="entry name" value="HISTIDINE--TRNA LIGASE"/>
    <property type="match status" value="1"/>
</dbReference>
<evidence type="ECO:0000256" key="7">
    <source>
        <dbReference type="ARBA" id="ARBA00023146"/>
    </source>
</evidence>
<sequence>MSKTLIEPRTLSGFKDRLPKEAYAKASILSIVSEVFLSYGFMPIETPHIEYADILIKQGSDEIQKELYRFKDHGNRDVALRFDQTVPLARFISQHRHELEMPFKRYVIGNVFRGERAQKGRYREFTQCDFDFIGSDSLSCDAETLQVICNSLHALNLQEFTIWLNHRDVLNGIFEYFKIQDKIESGLRIIDKLDKIGLDSVKNELEKELCINKEAVDEICTIITMKQTAHYSEFFKEISYLKSYNQTLKKGLDDLESMLHILDGLETDISIFRINFSIARGLGYYTGIVYETTLNRLKNIGSVCSGGRYDNLTQSFSTERLSGVGASIGIDRLIAALLELDLLEQKGTMARVLIIAMQKEYFVFAHKIAETLRQSKIKVEVYPDAVKMKKSLGYANAKGHEFSIIIGEDEFRTKTLTVKSMSSGMQLESVSILRALQIIKES</sequence>
<evidence type="ECO:0000256" key="3">
    <source>
        <dbReference type="ARBA" id="ARBA00022598"/>
    </source>
</evidence>
<organism evidence="12 13">
    <name type="scientific">Helicobacter didelphidarum</name>
    <dbReference type="NCBI Taxonomy" id="2040648"/>
    <lineage>
        <taxon>Bacteria</taxon>
        <taxon>Pseudomonadati</taxon>
        <taxon>Campylobacterota</taxon>
        <taxon>Epsilonproteobacteria</taxon>
        <taxon>Campylobacterales</taxon>
        <taxon>Helicobacteraceae</taxon>
        <taxon>Helicobacter</taxon>
    </lineage>
</organism>
<dbReference type="GO" id="GO:0005524">
    <property type="term" value="F:ATP binding"/>
    <property type="evidence" value="ECO:0007669"/>
    <property type="project" value="UniProtKB-UniRule"/>
</dbReference>
<dbReference type="InterPro" id="IPR006195">
    <property type="entry name" value="aa-tRNA-synth_II"/>
</dbReference>
<evidence type="ECO:0000256" key="9">
    <source>
        <dbReference type="HAMAP-Rule" id="MF_00127"/>
    </source>
</evidence>
<dbReference type="HAMAP" id="MF_00127">
    <property type="entry name" value="His_tRNA_synth"/>
    <property type="match status" value="1"/>
</dbReference>
<feature type="binding site" evidence="10">
    <location>
        <position position="113"/>
    </location>
    <ligand>
        <name>L-histidine</name>
        <dbReference type="ChEBI" id="CHEBI:57595"/>
    </ligand>
</feature>
<dbReference type="InterPro" id="IPR036621">
    <property type="entry name" value="Anticodon-bd_dom_sf"/>
</dbReference>
<reference evidence="12 13" key="1">
    <citation type="submission" date="2018-04" db="EMBL/GenBank/DDBJ databases">
        <title>Novel Campyloabacter and Helicobacter Species and Strains.</title>
        <authorList>
            <person name="Mannion A.J."/>
            <person name="Shen Z."/>
            <person name="Fox J.G."/>
        </authorList>
    </citation>
    <scope>NUCLEOTIDE SEQUENCE [LARGE SCALE GENOMIC DNA]</scope>
    <source>
        <strain evidence="12 13">MIT 17-337</strain>
    </source>
</reference>
<dbReference type="SUPFAM" id="SSF55681">
    <property type="entry name" value="Class II aaRS and biotin synthetases"/>
    <property type="match status" value="1"/>
</dbReference>
<accession>A0A3D8IN36</accession>
<comment type="similarity">
    <text evidence="1 9">Belongs to the class-II aminoacyl-tRNA synthetase family.</text>
</comment>
<dbReference type="InterPro" id="IPR015807">
    <property type="entry name" value="His-tRNA-ligase"/>
</dbReference>
<comment type="catalytic activity">
    <reaction evidence="8 9">
        <text>tRNA(His) + L-histidine + ATP = L-histidyl-tRNA(His) + AMP + diphosphate + H(+)</text>
        <dbReference type="Rhea" id="RHEA:17313"/>
        <dbReference type="Rhea" id="RHEA-COMP:9665"/>
        <dbReference type="Rhea" id="RHEA-COMP:9689"/>
        <dbReference type="ChEBI" id="CHEBI:15378"/>
        <dbReference type="ChEBI" id="CHEBI:30616"/>
        <dbReference type="ChEBI" id="CHEBI:33019"/>
        <dbReference type="ChEBI" id="CHEBI:57595"/>
        <dbReference type="ChEBI" id="CHEBI:78442"/>
        <dbReference type="ChEBI" id="CHEBI:78527"/>
        <dbReference type="ChEBI" id="CHEBI:456215"/>
        <dbReference type="EC" id="6.1.1.21"/>
    </reaction>
</comment>
<keyword evidence="5 9" id="KW-0067">ATP-binding</keyword>
<feature type="binding site" evidence="10">
    <location>
        <begin position="83"/>
        <end position="85"/>
    </location>
    <ligand>
        <name>L-histidine</name>
        <dbReference type="ChEBI" id="CHEBI:57595"/>
    </ligand>
</feature>
<dbReference type="Gene3D" id="3.40.50.800">
    <property type="entry name" value="Anticodon-binding domain"/>
    <property type="match status" value="1"/>
</dbReference>
<dbReference type="Pfam" id="PF03129">
    <property type="entry name" value="HGTP_anticodon"/>
    <property type="match status" value="1"/>
</dbReference>
<keyword evidence="9" id="KW-0963">Cytoplasm</keyword>
<evidence type="ECO:0000259" key="11">
    <source>
        <dbReference type="PROSITE" id="PS50862"/>
    </source>
</evidence>
<dbReference type="GO" id="GO:0005737">
    <property type="term" value="C:cytoplasm"/>
    <property type="evidence" value="ECO:0007669"/>
    <property type="project" value="UniProtKB-SubCell"/>
</dbReference>
<protein>
    <recommendedName>
        <fullName evidence="9">Histidine--tRNA ligase</fullName>
        <ecNumber evidence="9">6.1.1.21</ecNumber>
    </recommendedName>
    <alternativeName>
        <fullName evidence="9">Histidyl-tRNA synthetase</fullName>
        <shortName evidence="9">HisRS</shortName>
    </alternativeName>
</protein>
<dbReference type="InterPro" id="IPR041715">
    <property type="entry name" value="HisRS-like_core"/>
</dbReference>
<dbReference type="Proteomes" id="UP000256379">
    <property type="component" value="Unassembled WGS sequence"/>
</dbReference>
<feature type="binding site" evidence="10">
    <location>
        <begin position="284"/>
        <end position="285"/>
    </location>
    <ligand>
        <name>L-histidine</name>
        <dbReference type="ChEBI" id="CHEBI:57595"/>
    </ligand>
</feature>
<dbReference type="GO" id="GO:0006427">
    <property type="term" value="P:histidyl-tRNA aminoacylation"/>
    <property type="evidence" value="ECO:0007669"/>
    <property type="project" value="UniProtKB-UniRule"/>
</dbReference>
<comment type="subcellular location">
    <subcellularLocation>
        <location evidence="9">Cytoplasm</location>
    </subcellularLocation>
</comment>
<dbReference type="CDD" id="cd00773">
    <property type="entry name" value="HisRS-like_core"/>
    <property type="match status" value="1"/>
</dbReference>
<evidence type="ECO:0000256" key="1">
    <source>
        <dbReference type="ARBA" id="ARBA00008226"/>
    </source>
</evidence>
<dbReference type="SUPFAM" id="SSF52954">
    <property type="entry name" value="Class II aaRS ABD-related"/>
    <property type="match status" value="1"/>
</dbReference>
<dbReference type="InterPro" id="IPR004516">
    <property type="entry name" value="HisRS/HisZ"/>
</dbReference>
<feature type="domain" description="Aminoacyl-transfer RNA synthetases class-II family profile" evidence="11">
    <location>
        <begin position="28"/>
        <end position="383"/>
    </location>
</feature>
<keyword evidence="7 9" id="KW-0030">Aminoacyl-tRNA synthetase</keyword>
<dbReference type="PANTHER" id="PTHR11476">
    <property type="entry name" value="HISTIDYL-TRNA SYNTHETASE"/>
    <property type="match status" value="1"/>
</dbReference>
<feature type="binding site" evidence="10">
    <location>
        <position position="280"/>
    </location>
    <ligand>
        <name>L-histidine</name>
        <dbReference type="ChEBI" id="CHEBI:57595"/>
    </ligand>
</feature>
<dbReference type="InterPro" id="IPR004154">
    <property type="entry name" value="Anticodon-bd"/>
</dbReference>
<comment type="subunit">
    <text evidence="2 9">Homodimer.</text>
</comment>